<dbReference type="Pfam" id="PF14351">
    <property type="entry name" value="DUF4401"/>
    <property type="match status" value="1"/>
</dbReference>
<protein>
    <submittedName>
        <fullName evidence="3">DUF4401 domain-containing protein</fullName>
    </submittedName>
</protein>
<feature type="transmembrane region" description="Helical" evidence="1">
    <location>
        <begin position="181"/>
        <end position="197"/>
    </location>
</feature>
<feature type="transmembrane region" description="Helical" evidence="1">
    <location>
        <begin position="277"/>
        <end position="308"/>
    </location>
</feature>
<gene>
    <name evidence="3" type="ORF">JMA39_18495</name>
</gene>
<proteinExistence type="predicted"/>
<dbReference type="RefSeq" id="WP_202723362.1">
    <property type="nucleotide sequence ID" value="NZ_BPEX01000010.1"/>
</dbReference>
<accession>A0ABS1T2R2</accession>
<feature type="transmembrane region" description="Helical" evidence="1">
    <location>
        <begin position="159"/>
        <end position="175"/>
    </location>
</feature>
<dbReference type="Proteomes" id="UP000604898">
    <property type="component" value="Unassembled WGS sequence"/>
</dbReference>
<reference evidence="3 4" key="1">
    <citation type="submission" date="2021-01" db="EMBL/GenBank/DDBJ databases">
        <title>Genome sequence of Shewanella schlegeliana JCM 11561.</title>
        <authorList>
            <person name="Zhang H."/>
            <person name="Li C."/>
        </authorList>
    </citation>
    <scope>NUCLEOTIDE SEQUENCE [LARGE SCALE GENOMIC DNA]</scope>
    <source>
        <strain evidence="3 4">JCM 11561</strain>
    </source>
</reference>
<feature type="transmembrane region" description="Helical" evidence="1">
    <location>
        <begin position="48"/>
        <end position="69"/>
    </location>
</feature>
<feature type="transmembrane region" description="Helical" evidence="1">
    <location>
        <begin position="247"/>
        <end position="265"/>
    </location>
</feature>
<feature type="transmembrane region" description="Helical" evidence="1">
    <location>
        <begin position="100"/>
        <end position="121"/>
    </location>
</feature>
<evidence type="ECO:0000259" key="2">
    <source>
        <dbReference type="Pfam" id="PF14351"/>
    </source>
</evidence>
<evidence type="ECO:0000313" key="3">
    <source>
        <dbReference type="EMBL" id="MBL4915091.1"/>
    </source>
</evidence>
<comment type="caution">
    <text evidence="3">The sequence shown here is derived from an EMBL/GenBank/DDBJ whole genome shotgun (WGS) entry which is preliminary data.</text>
</comment>
<keyword evidence="1" id="KW-1133">Transmembrane helix</keyword>
<keyword evidence="4" id="KW-1185">Reference proteome</keyword>
<keyword evidence="1" id="KW-0472">Membrane</keyword>
<evidence type="ECO:0000313" key="4">
    <source>
        <dbReference type="Proteomes" id="UP000604898"/>
    </source>
</evidence>
<organism evidence="3 4">
    <name type="scientific">Shewanella schlegeliana</name>
    <dbReference type="NCBI Taxonomy" id="190308"/>
    <lineage>
        <taxon>Bacteria</taxon>
        <taxon>Pseudomonadati</taxon>
        <taxon>Pseudomonadota</taxon>
        <taxon>Gammaproteobacteria</taxon>
        <taxon>Alteromonadales</taxon>
        <taxon>Shewanellaceae</taxon>
        <taxon>Shewanella</taxon>
    </lineage>
</organism>
<feature type="domain" description="DUF4401" evidence="2">
    <location>
        <begin position="39"/>
        <end position="361"/>
    </location>
</feature>
<sequence>MTRVLADNTKGAQAKLWSRFVAEGLTSQDEMPAMLQTTPWYVQVMQTFAAWVASVFILAFSITFFGLFLDDLDTGFATVVGLFYAGIAVYLYRVNAAKSLFVNQMAFALSLCGLLSLAYGMTDWFSPNLGGEIGLAWYFTLGCILLLHWLLIEHYSHQCVMSFGLIACLVGIGYELQLFELLSTLILLLFAGVWLNHAKTAKHFARMSALGHMLALWVVLIQLPLLASQSLLLDHDEFPVLAQWSNGLSVVTTLLILSVLLVRIFRSQSLSLSSKQALLSAFVMLLLAGLSITMTGLSAAVVIMIMGFYVKERAVFLLGLVGILSFITWYYYSLQLPLLEKSIWLVALGSLLILARLLLVKLLPKVDKHGANHNEA</sequence>
<feature type="transmembrane region" description="Helical" evidence="1">
    <location>
        <begin position="344"/>
        <end position="363"/>
    </location>
</feature>
<keyword evidence="1" id="KW-0812">Transmembrane</keyword>
<dbReference type="EMBL" id="JAESVD010000013">
    <property type="protein sequence ID" value="MBL4915091.1"/>
    <property type="molecule type" value="Genomic_DNA"/>
</dbReference>
<feature type="transmembrane region" description="Helical" evidence="1">
    <location>
        <begin position="133"/>
        <end position="152"/>
    </location>
</feature>
<feature type="transmembrane region" description="Helical" evidence="1">
    <location>
        <begin position="209"/>
        <end position="227"/>
    </location>
</feature>
<name>A0ABS1T2R2_9GAMM</name>
<feature type="transmembrane region" description="Helical" evidence="1">
    <location>
        <begin position="75"/>
        <end position="93"/>
    </location>
</feature>
<evidence type="ECO:0000256" key="1">
    <source>
        <dbReference type="SAM" id="Phobius"/>
    </source>
</evidence>
<dbReference type="InterPro" id="IPR025513">
    <property type="entry name" value="DUF4401"/>
</dbReference>
<feature type="transmembrane region" description="Helical" evidence="1">
    <location>
        <begin position="314"/>
        <end position="332"/>
    </location>
</feature>